<dbReference type="InterPro" id="IPR011251">
    <property type="entry name" value="Luciferase-like_dom"/>
</dbReference>
<dbReference type="EMBL" id="CP117257">
    <property type="protein sequence ID" value="WFR98358.1"/>
    <property type="molecule type" value="Genomic_DNA"/>
</dbReference>
<accession>A0AAF1KNB3</accession>
<evidence type="ECO:0000256" key="2">
    <source>
        <dbReference type="ARBA" id="ARBA00022643"/>
    </source>
</evidence>
<sequence>MAKKPIFFNLFELNNRTGDSHGLWRHPHSRHHEYNDIQFWIEIARKIEEGGFTALFLGDFFGASDVYKGSPEVAIRHAMQFPSNDPSLLVPSMANATTTLNFVTTISTTYEHPFHVARRLSTLDHLTKGRVGLNVVTSYIAAAARYFGLDEPIAHDRRYAIADEFLSVCYKLWEASWSDGAVRFDIDNDVHIDPTLVRPVTHQGEFFKVAGPHVCEPSLQRTPVIFQAGSSTAGRDFAARHAECVFVQGRTLAAVKENVTNIRRRAADFGRAPDDILIFHQQTAIVRPTRAEAREQLEDYARYRSPESALAQYCGSSGYDLSAVDPDSVLGYAPTEANQSRAAQYTTQSDRPFLVREVIDDVGRFGDGILVGTPVDIADQLEAIVDQTGVDGFNFNSIVTPRTVVDFVDQVIPELRNRGRIAKHRSTFRETLFGEGRARSTNASRLSK</sequence>
<feature type="binding site" evidence="6">
    <location>
        <position position="59"/>
    </location>
    <ligand>
        <name>FMN</name>
        <dbReference type="ChEBI" id="CHEBI:58210"/>
    </ligand>
</feature>
<evidence type="ECO:0000313" key="9">
    <source>
        <dbReference type="Proteomes" id="UP000249499"/>
    </source>
</evidence>
<dbReference type="InterPro" id="IPR036661">
    <property type="entry name" value="Luciferase-like_sf"/>
</dbReference>
<keyword evidence="8" id="KW-0614">Plasmid</keyword>
<dbReference type="PANTHER" id="PTHR30011:SF16">
    <property type="entry name" value="C2H2 FINGER DOMAIN TRANSCRIPTION FACTOR (EUROFUNG)-RELATED"/>
    <property type="match status" value="1"/>
</dbReference>
<dbReference type="RefSeq" id="WP_111218290.1">
    <property type="nucleotide sequence ID" value="NZ_CP117257.1"/>
</dbReference>
<protein>
    <submittedName>
        <fullName evidence="8">LLM class flavin-dependent oxidoreductase</fullName>
    </submittedName>
</protein>
<dbReference type="GO" id="GO:0016705">
    <property type="term" value="F:oxidoreductase activity, acting on paired donors, with incorporation or reduction of molecular oxygen"/>
    <property type="evidence" value="ECO:0007669"/>
    <property type="project" value="InterPro"/>
</dbReference>
<keyword evidence="4" id="KW-0503">Monooxygenase</keyword>
<dbReference type="SUPFAM" id="SSF51679">
    <property type="entry name" value="Bacterial luciferase-like"/>
    <property type="match status" value="1"/>
</dbReference>
<dbReference type="InterPro" id="IPR051260">
    <property type="entry name" value="Diverse_substr_monoxygenases"/>
</dbReference>
<feature type="binding site" evidence="6">
    <location>
        <position position="231"/>
    </location>
    <ligand>
        <name>FMN</name>
        <dbReference type="ChEBI" id="CHEBI:58210"/>
    </ligand>
</feature>
<gene>
    <name evidence="8" type="ORF">PR017_21795</name>
</gene>
<feature type="domain" description="Luciferase-like" evidence="7">
    <location>
        <begin position="27"/>
        <end position="391"/>
    </location>
</feature>
<keyword evidence="9" id="KW-1185">Reference proteome</keyword>
<reference evidence="9" key="2">
    <citation type="journal article" date="2023" name="MicrobiologyOpen">
        <title>Genomics of the tumorigenes clade of the family Rhizobiaceae and description of Rhizobium rhododendri sp. nov.</title>
        <authorList>
            <person name="Kuzmanovic N."/>
            <person name="diCenzo G.C."/>
            <person name="Bunk B."/>
            <person name="Sproeer C."/>
            <person name="Fruehling A."/>
            <person name="Neumann-Schaal M."/>
            <person name="Overmann J."/>
            <person name="Smalla K."/>
        </authorList>
    </citation>
    <scope>NUCLEOTIDE SEQUENCE [LARGE SCALE GENOMIC DNA]</scope>
    <source>
        <strain evidence="9">1078</strain>
        <plasmid evidence="9">pTi1078</plasmid>
    </source>
</reference>
<evidence type="ECO:0000313" key="8">
    <source>
        <dbReference type="EMBL" id="WFR98358.1"/>
    </source>
</evidence>
<dbReference type="InterPro" id="IPR016215">
    <property type="entry name" value="NTA_MOA"/>
</dbReference>
<feature type="binding site" evidence="6">
    <location>
        <position position="159"/>
    </location>
    <ligand>
        <name>FMN</name>
        <dbReference type="ChEBI" id="CHEBI:58210"/>
    </ligand>
</feature>
<evidence type="ECO:0000256" key="6">
    <source>
        <dbReference type="PIRSR" id="PIRSR000337-1"/>
    </source>
</evidence>
<dbReference type="PIRSF" id="PIRSF000337">
    <property type="entry name" value="NTA_MOA"/>
    <property type="match status" value="1"/>
</dbReference>
<feature type="binding site" evidence="6">
    <location>
        <position position="230"/>
    </location>
    <ligand>
        <name>FMN</name>
        <dbReference type="ChEBI" id="CHEBI:58210"/>
    </ligand>
</feature>
<dbReference type="GO" id="GO:0004497">
    <property type="term" value="F:monooxygenase activity"/>
    <property type="evidence" value="ECO:0007669"/>
    <property type="project" value="UniProtKB-KW"/>
</dbReference>
<keyword evidence="2 6" id="KW-0288">FMN</keyword>
<evidence type="ECO:0000256" key="4">
    <source>
        <dbReference type="ARBA" id="ARBA00023033"/>
    </source>
</evidence>
<dbReference type="Proteomes" id="UP000249499">
    <property type="component" value="Plasmid pTi1078"/>
</dbReference>
<evidence type="ECO:0000256" key="5">
    <source>
        <dbReference type="ARBA" id="ARBA00033748"/>
    </source>
</evidence>
<dbReference type="Pfam" id="PF00296">
    <property type="entry name" value="Bac_luciferase"/>
    <property type="match status" value="1"/>
</dbReference>
<dbReference type="PANTHER" id="PTHR30011">
    <property type="entry name" value="ALKANESULFONATE MONOOXYGENASE-RELATED"/>
    <property type="match status" value="1"/>
</dbReference>
<dbReference type="NCBIfam" id="TIGR03860">
    <property type="entry name" value="FMN_nitrolo"/>
    <property type="match status" value="1"/>
</dbReference>
<feature type="binding site" evidence="6">
    <location>
        <position position="105"/>
    </location>
    <ligand>
        <name>FMN</name>
        <dbReference type="ChEBI" id="CHEBI:58210"/>
    </ligand>
</feature>
<evidence type="ECO:0000256" key="3">
    <source>
        <dbReference type="ARBA" id="ARBA00023002"/>
    </source>
</evidence>
<dbReference type="AlphaFoldDB" id="A0AAF1KNB3"/>
<comment type="similarity">
    <text evidence="5">Belongs to the NtaA/SnaA/DszA monooxygenase family.</text>
</comment>
<dbReference type="KEGG" id="rtu:PR017_21795"/>
<keyword evidence="3" id="KW-0560">Oxidoreductase</keyword>
<dbReference type="Gene3D" id="3.20.20.30">
    <property type="entry name" value="Luciferase-like domain"/>
    <property type="match status" value="1"/>
</dbReference>
<geneLocation type="plasmid" evidence="8 9">
    <name>pTi1078</name>
</geneLocation>
<organism evidence="8 9">
    <name type="scientific">Rhizobium tumorigenes</name>
    <dbReference type="NCBI Taxonomy" id="2041385"/>
    <lineage>
        <taxon>Bacteria</taxon>
        <taxon>Pseudomonadati</taxon>
        <taxon>Pseudomonadota</taxon>
        <taxon>Alphaproteobacteria</taxon>
        <taxon>Hyphomicrobiales</taxon>
        <taxon>Rhizobiaceae</taxon>
        <taxon>Rhizobium/Agrobacterium group</taxon>
        <taxon>Rhizobium</taxon>
    </lineage>
</organism>
<reference evidence="8 9" key="1">
    <citation type="journal article" date="2018" name="Sci. Rep.">
        <title>Rhizobium tumorigenes sp. nov., a novel plant tumorigenic bacterium isolated from cane gall tumors on thornless blackberry.</title>
        <authorList>
            <person name="Kuzmanovi N."/>
            <person name="Smalla K."/>
            <person name="Gronow S."/>
            <person name="PuBawska J."/>
        </authorList>
    </citation>
    <scope>NUCLEOTIDE SEQUENCE [LARGE SCALE GENOMIC DNA]</scope>
    <source>
        <strain evidence="8 9">1078</strain>
    </source>
</reference>
<keyword evidence="1 6" id="KW-0285">Flavoprotein</keyword>
<name>A0AAF1KNB3_9HYPH</name>
<evidence type="ECO:0000256" key="1">
    <source>
        <dbReference type="ARBA" id="ARBA00022630"/>
    </source>
</evidence>
<evidence type="ECO:0000259" key="7">
    <source>
        <dbReference type="Pfam" id="PF00296"/>
    </source>
</evidence>
<feature type="binding site" evidence="6">
    <location>
        <position position="155"/>
    </location>
    <ligand>
        <name>FMN</name>
        <dbReference type="ChEBI" id="CHEBI:58210"/>
    </ligand>
</feature>
<proteinExistence type="inferred from homology"/>